<feature type="region of interest" description="Disordered" evidence="1">
    <location>
        <begin position="157"/>
        <end position="177"/>
    </location>
</feature>
<sequence>MTRSCPKDFVVSCVRNYKNIADDSQESTSPLNSPGTSVSSQASEVYVVDLRCDISPTKDANANPKVGIPDAVINFKGAETHDIVWDVIHTLQDPVTIKGKTYTHICTLCAQTKSWKKALCICANTSNAKRHIHRHAGHDIAEQELKKRDQRAQKYLTDDVESKRPVPDGGSEQDTKRQRTLFGLSKTQKAGLVAQWLICDGLPFNRSQTPAFKEIFCALTGDPTATVISAKTHNDLLNVLYEKILRETAKMLQNEFGLLCCMRFLNLMHDMWTNVSKDCIVGTSILFIEHNWKIVYMALLVVTKEDSTTRWTLRISLSASCGRSLDWTWKLL</sequence>
<accession>A0A329S5Y8</accession>
<protein>
    <submittedName>
        <fullName evidence="2">Uncharacterized protein</fullName>
    </submittedName>
</protein>
<reference evidence="2 3" key="1">
    <citation type="submission" date="2018-01" db="EMBL/GenBank/DDBJ databases">
        <title>Draft genome of the strawberry crown rot pathogen Phytophthora cactorum.</title>
        <authorList>
            <person name="Armitage A.D."/>
            <person name="Lysoe E."/>
            <person name="Nellist C.F."/>
            <person name="Harrison R.J."/>
            <person name="Brurberg M.B."/>
        </authorList>
    </citation>
    <scope>NUCLEOTIDE SEQUENCE [LARGE SCALE GENOMIC DNA]</scope>
    <source>
        <strain evidence="2 3">10300</strain>
    </source>
</reference>
<organism evidence="2 3">
    <name type="scientific">Phytophthora cactorum</name>
    <dbReference type="NCBI Taxonomy" id="29920"/>
    <lineage>
        <taxon>Eukaryota</taxon>
        <taxon>Sar</taxon>
        <taxon>Stramenopiles</taxon>
        <taxon>Oomycota</taxon>
        <taxon>Peronosporomycetes</taxon>
        <taxon>Peronosporales</taxon>
        <taxon>Peronosporaceae</taxon>
        <taxon>Phytophthora</taxon>
    </lineage>
</organism>
<dbReference type="AlphaFoldDB" id="A0A329S5Y8"/>
<comment type="caution">
    <text evidence="2">The sequence shown here is derived from an EMBL/GenBank/DDBJ whole genome shotgun (WGS) entry which is preliminary data.</text>
</comment>
<gene>
    <name evidence="2" type="ORF">PC110_g11742</name>
</gene>
<dbReference type="Proteomes" id="UP000251314">
    <property type="component" value="Unassembled WGS sequence"/>
</dbReference>
<name>A0A329S5Y8_9STRA</name>
<evidence type="ECO:0000256" key="1">
    <source>
        <dbReference type="SAM" id="MobiDB-lite"/>
    </source>
</evidence>
<feature type="compositionally biased region" description="Basic and acidic residues" evidence="1">
    <location>
        <begin position="157"/>
        <end position="166"/>
    </location>
</feature>
<evidence type="ECO:0000313" key="3">
    <source>
        <dbReference type="Proteomes" id="UP000251314"/>
    </source>
</evidence>
<proteinExistence type="predicted"/>
<dbReference type="VEuPathDB" id="FungiDB:PC110_g11742"/>
<evidence type="ECO:0000313" key="2">
    <source>
        <dbReference type="EMBL" id="RAW31910.1"/>
    </source>
</evidence>
<keyword evidence="3" id="KW-1185">Reference proteome</keyword>
<dbReference type="EMBL" id="MJFZ01000301">
    <property type="protein sequence ID" value="RAW31910.1"/>
    <property type="molecule type" value="Genomic_DNA"/>
</dbReference>
<dbReference type="STRING" id="29920.A0A329S5Y8"/>
<dbReference type="OrthoDB" id="128218at2759"/>